<organism evidence="1 2">
    <name type="scientific">Ameca splendens</name>
    <dbReference type="NCBI Taxonomy" id="208324"/>
    <lineage>
        <taxon>Eukaryota</taxon>
        <taxon>Metazoa</taxon>
        <taxon>Chordata</taxon>
        <taxon>Craniata</taxon>
        <taxon>Vertebrata</taxon>
        <taxon>Euteleostomi</taxon>
        <taxon>Actinopterygii</taxon>
        <taxon>Neopterygii</taxon>
        <taxon>Teleostei</taxon>
        <taxon>Neoteleostei</taxon>
        <taxon>Acanthomorphata</taxon>
        <taxon>Ovalentaria</taxon>
        <taxon>Atherinomorphae</taxon>
        <taxon>Cyprinodontiformes</taxon>
        <taxon>Goodeidae</taxon>
        <taxon>Ameca</taxon>
    </lineage>
</organism>
<accession>A0ABV0Y762</accession>
<evidence type="ECO:0000313" key="2">
    <source>
        <dbReference type="Proteomes" id="UP001469553"/>
    </source>
</evidence>
<evidence type="ECO:0000313" key="1">
    <source>
        <dbReference type="EMBL" id="MEQ2289370.1"/>
    </source>
</evidence>
<gene>
    <name evidence="1" type="ORF">AMECASPLE_032282</name>
</gene>
<comment type="caution">
    <text evidence="1">The sequence shown here is derived from an EMBL/GenBank/DDBJ whole genome shotgun (WGS) entry which is preliminary data.</text>
</comment>
<dbReference type="EMBL" id="JAHRIP010022967">
    <property type="protein sequence ID" value="MEQ2289370.1"/>
    <property type="molecule type" value="Genomic_DNA"/>
</dbReference>
<dbReference type="Proteomes" id="UP001469553">
    <property type="component" value="Unassembled WGS sequence"/>
</dbReference>
<protein>
    <submittedName>
        <fullName evidence="1">Uncharacterized protein</fullName>
    </submittedName>
</protein>
<keyword evidence="2" id="KW-1185">Reference proteome</keyword>
<sequence length="99" mass="11163">MEEASPNANSQTTETNVLDAIQALKIHFSTQLREVVTSNQEIKDTVGVFLERLNSAESHIGNVEDSLSSLTSKEASLRKMVQELTLKVDDLENRNRREY</sequence>
<proteinExistence type="predicted"/>
<reference evidence="1 2" key="1">
    <citation type="submission" date="2021-06" db="EMBL/GenBank/DDBJ databases">
        <authorList>
            <person name="Palmer J.M."/>
        </authorList>
    </citation>
    <scope>NUCLEOTIDE SEQUENCE [LARGE SCALE GENOMIC DNA]</scope>
    <source>
        <strain evidence="1 2">AS_MEX2019</strain>
        <tissue evidence="1">Muscle</tissue>
    </source>
</reference>
<name>A0ABV0Y762_9TELE</name>